<evidence type="ECO:0000256" key="2">
    <source>
        <dbReference type="ARBA" id="ARBA00022475"/>
    </source>
</evidence>
<evidence type="ECO:0000259" key="7">
    <source>
        <dbReference type="Pfam" id="PF03772"/>
    </source>
</evidence>
<keyword evidence="5 6" id="KW-0472">Membrane</keyword>
<feature type="transmembrane region" description="Helical" evidence="6">
    <location>
        <begin position="38"/>
        <end position="55"/>
    </location>
</feature>
<feature type="transmembrane region" description="Helical" evidence="6">
    <location>
        <begin position="285"/>
        <end position="314"/>
    </location>
</feature>
<accession>A0ABT1S0V2</accession>
<evidence type="ECO:0000256" key="3">
    <source>
        <dbReference type="ARBA" id="ARBA00022692"/>
    </source>
</evidence>
<feature type="transmembrane region" description="Helical" evidence="6">
    <location>
        <begin position="12"/>
        <end position="32"/>
    </location>
</feature>
<keyword evidence="2" id="KW-1003">Cell membrane</keyword>
<dbReference type="InterPro" id="IPR052159">
    <property type="entry name" value="Competence_DNA_uptake"/>
</dbReference>
<feature type="transmembrane region" description="Helical" evidence="6">
    <location>
        <begin position="251"/>
        <end position="273"/>
    </location>
</feature>
<evidence type="ECO:0000313" key="8">
    <source>
        <dbReference type="EMBL" id="MCQ4840561.1"/>
    </source>
</evidence>
<keyword evidence="3 6" id="KW-0812">Transmembrane</keyword>
<dbReference type="GeneID" id="90532229"/>
<evidence type="ECO:0000256" key="4">
    <source>
        <dbReference type="ARBA" id="ARBA00022989"/>
    </source>
</evidence>
<name>A0ABT1S0V2_9FIRM</name>
<dbReference type="PANTHER" id="PTHR30619">
    <property type="entry name" value="DNA INTERNALIZATION/COMPETENCE PROTEIN COMEC/REC2"/>
    <property type="match status" value="1"/>
</dbReference>
<comment type="subcellular location">
    <subcellularLocation>
        <location evidence="1">Cell membrane</location>
        <topology evidence="1">Multi-pass membrane protein</topology>
    </subcellularLocation>
</comment>
<evidence type="ECO:0000256" key="6">
    <source>
        <dbReference type="SAM" id="Phobius"/>
    </source>
</evidence>
<feature type="transmembrane region" description="Helical" evidence="6">
    <location>
        <begin position="440"/>
        <end position="462"/>
    </location>
</feature>
<keyword evidence="9" id="KW-1185">Reference proteome</keyword>
<keyword evidence="4 6" id="KW-1133">Transmembrane helix</keyword>
<dbReference type="InterPro" id="IPR004477">
    <property type="entry name" value="ComEC_N"/>
</dbReference>
<reference evidence="8 9" key="1">
    <citation type="submission" date="2022-06" db="EMBL/GenBank/DDBJ databases">
        <title>Isolation of gut microbiota from human fecal samples.</title>
        <authorList>
            <person name="Pamer E.G."/>
            <person name="Barat B."/>
            <person name="Waligurski E."/>
            <person name="Medina S."/>
            <person name="Paddock L."/>
            <person name="Mostad J."/>
        </authorList>
    </citation>
    <scope>NUCLEOTIDE SEQUENCE [LARGE SCALE GENOMIC DNA]</scope>
    <source>
        <strain evidence="8 9">DFI.9.73</strain>
    </source>
</reference>
<evidence type="ECO:0000256" key="1">
    <source>
        <dbReference type="ARBA" id="ARBA00004651"/>
    </source>
</evidence>
<dbReference type="EMBL" id="JANFZH010000026">
    <property type="protein sequence ID" value="MCQ4840561.1"/>
    <property type="molecule type" value="Genomic_DNA"/>
</dbReference>
<protein>
    <submittedName>
        <fullName evidence="8">ComEC/Rec2 family competence protein</fullName>
    </submittedName>
</protein>
<organism evidence="8 9">
    <name type="scientific">Neglectibacter timonensis</name>
    <dbReference type="NCBI Taxonomy" id="1776382"/>
    <lineage>
        <taxon>Bacteria</taxon>
        <taxon>Bacillati</taxon>
        <taxon>Bacillota</taxon>
        <taxon>Clostridia</taxon>
        <taxon>Eubacteriales</taxon>
        <taxon>Oscillospiraceae</taxon>
        <taxon>Neglectibacter</taxon>
    </lineage>
</organism>
<comment type="caution">
    <text evidence="8">The sequence shown here is derived from an EMBL/GenBank/DDBJ whole genome shotgun (WGS) entry which is preliminary data.</text>
</comment>
<feature type="transmembrane region" description="Helical" evidence="6">
    <location>
        <begin position="381"/>
        <end position="406"/>
    </location>
</feature>
<evidence type="ECO:0000256" key="5">
    <source>
        <dbReference type="ARBA" id="ARBA00023136"/>
    </source>
</evidence>
<feature type="transmembrane region" description="Helical" evidence="6">
    <location>
        <begin position="329"/>
        <end position="360"/>
    </location>
</feature>
<feature type="transmembrane region" description="Helical" evidence="6">
    <location>
        <begin position="62"/>
        <end position="81"/>
    </location>
</feature>
<gene>
    <name evidence="8" type="ORF">NE695_11635</name>
</gene>
<feature type="transmembrane region" description="Helical" evidence="6">
    <location>
        <begin position="482"/>
        <end position="500"/>
    </location>
</feature>
<dbReference type="Pfam" id="PF03772">
    <property type="entry name" value="Competence"/>
    <property type="match status" value="1"/>
</dbReference>
<feature type="domain" description="ComEC/Rec2-related protein" evidence="7">
    <location>
        <begin position="227"/>
        <end position="499"/>
    </location>
</feature>
<feature type="transmembrane region" description="Helical" evidence="6">
    <location>
        <begin position="507"/>
        <end position="525"/>
    </location>
</feature>
<proteinExistence type="predicted"/>
<evidence type="ECO:0000313" key="9">
    <source>
        <dbReference type="Proteomes" id="UP001524473"/>
    </source>
</evidence>
<dbReference type="Proteomes" id="UP001524473">
    <property type="component" value="Unassembled WGS sequence"/>
</dbReference>
<dbReference type="PANTHER" id="PTHR30619:SF1">
    <property type="entry name" value="RECOMBINATION PROTEIN 2"/>
    <property type="match status" value="1"/>
</dbReference>
<feature type="transmembrane region" description="Helical" evidence="6">
    <location>
        <begin position="412"/>
        <end position="433"/>
    </location>
</feature>
<dbReference type="RefSeq" id="WP_187127703.1">
    <property type="nucleotide sequence ID" value="NZ_CABKVV010000013.1"/>
</dbReference>
<sequence length="736" mass="79161">MNRFRCSLSEKGLPRFFAVTGFSVFAALSTAAFLGETVSIAAAVLTAGIAILVMGIRRKVELVPVILLSVSLAFSLYAWAYHIQAEPFEVLDQTKARIHATVLEGPEEENHKYYYKLKVTRVEEVPQLGNFTVRFSTNQALFCQPGDEVECLAGFYTFEEGGLYSAKNARLAKGTVMGAYLAEYGGTFVIPAETKSLLAILWEVRRSLRRCVEGLFPQEEASLVRAMLLGEKDGLSADVESDFRDIGASHLLVISGLHLSALAAFFSLFLSLFRLGRRVKNLLTAAAVLLFLILIGFPFSAVRSGIMLLLFLFADCLGREADSLNSLGFALLLIGVLNPFSGGDVGLALSALSTLGILKLQSGISRVINRPFQNRRYLRRAAAPLTASLSVSLACVLATLPVQLLVFDGFSLLSPLSSLLLVLPGTLLLYTAVPAVVLSLVPWLTPAAAPFRLCAGLLAQLLLRGADGLGRLPVPFAAVSQWGAVVFLCFLGAALALCRLGGRRRTVCVSAAGMCVLVLCLACGLENRALQSGTTLAVADEGEASCVVLLQDGKAAVLSLDGYNTGAAASILKRANVREITSLRLSADSWEAAEAARRLLRKFSVKQVIRQEALYLGKELAGLMEGIPQTVFSEELSYEAMEGLEVRLTEEGALLTFSAEGVDTAVETGKTERGTCSLLLTNQVESSVNSSFTVLQTDDIIEETESGRARFCISAGESRIIWLRLKDGTAAIRRED</sequence>
<dbReference type="NCBIfam" id="TIGR00360">
    <property type="entry name" value="ComEC_N-term"/>
    <property type="match status" value="1"/>
</dbReference>